<dbReference type="InterPro" id="IPR011990">
    <property type="entry name" value="TPR-like_helical_dom_sf"/>
</dbReference>
<dbReference type="Pfam" id="PF13191">
    <property type="entry name" value="AAA_16"/>
    <property type="match status" value="1"/>
</dbReference>
<evidence type="ECO:0000313" key="5">
    <source>
        <dbReference type="EMBL" id="GID69764.1"/>
    </source>
</evidence>
<dbReference type="PROSITE" id="PS50005">
    <property type="entry name" value="TPR"/>
    <property type="match status" value="2"/>
</dbReference>
<dbReference type="InterPro" id="IPR019734">
    <property type="entry name" value="TPR_rpt"/>
</dbReference>
<dbReference type="SUPFAM" id="SSF52540">
    <property type="entry name" value="P-loop containing nucleoside triphosphate hydrolases"/>
    <property type="match status" value="1"/>
</dbReference>
<accession>A0A919IPI9</accession>
<dbReference type="Pfam" id="PF13424">
    <property type="entry name" value="TPR_12"/>
    <property type="match status" value="4"/>
</dbReference>
<dbReference type="Gene3D" id="1.25.40.10">
    <property type="entry name" value="Tetratricopeptide repeat domain"/>
    <property type="match status" value="2"/>
</dbReference>
<dbReference type="PROSITE" id="PS50125">
    <property type="entry name" value="GUANYLATE_CYCLASE_2"/>
    <property type="match status" value="2"/>
</dbReference>
<dbReference type="PANTHER" id="PTHR16305:SF28">
    <property type="entry name" value="GUANYLATE CYCLASE DOMAIN-CONTAINING PROTEIN"/>
    <property type="match status" value="1"/>
</dbReference>
<feature type="domain" description="Guanylate cyclase" evidence="4">
    <location>
        <begin position="8"/>
        <end position="148"/>
    </location>
</feature>
<dbReference type="InterPro" id="IPR041664">
    <property type="entry name" value="AAA_16"/>
</dbReference>
<keyword evidence="3" id="KW-0802">TPR repeat</keyword>
<evidence type="ECO:0000313" key="6">
    <source>
        <dbReference type="Proteomes" id="UP000619479"/>
    </source>
</evidence>
<gene>
    <name evidence="5" type="ORF">Acy02nite_76450</name>
</gene>
<dbReference type="PANTHER" id="PTHR16305">
    <property type="entry name" value="TESTICULAR SOLUBLE ADENYLYL CYCLASE"/>
    <property type="match status" value="1"/>
</dbReference>
<evidence type="ECO:0000256" key="3">
    <source>
        <dbReference type="PROSITE-ProRule" id="PRU00339"/>
    </source>
</evidence>
<comment type="caution">
    <text evidence="5">The sequence shown here is derived from an EMBL/GenBank/DDBJ whole genome shotgun (WGS) entry which is preliminary data.</text>
</comment>
<dbReference type="GO" id="GO:0005524">
    <property type="term" value="F:ATP binding"/>
    <property type="evidence" value="ECO:0007669"/>
    <property type="project" value="UniProtKB-KW"/>
</dbReference>
<keyword evidence="2" id="KW-0067">ATP-binding</keyword>
<proteinExistence type="predicted"/>
<keyword evidence="6" id="KW-1185">Reference proteome</keyword>
<organism evidence="5 6">
    <name type="scientific">Actinoplanes cyaneus</name>
    <dbReference type="NCBI Taxonomy" id="52696"/>
    <lineage>
        <taxon>Bacteria</taxon>
        <taxon>Bacillati</taxon>
        <taxon>Actinomycetota</taxon>
        <taxon>Actinomycetes</taxon>
        <taxon>Micromonosporales</taxon>
        <taxon>Micromonosporaceae</taxon>
        <taxon>Actinoplanes</taxon>
    </lineage>
</organism>
<evidence type="ECO:0000256" key="1">
    <source>
        <dbReference type="ARBA" id="ARBA00022741"/>
    </source>
</evidence>
<dbReference type="EMBL" id="BOMH01000066">
    <property type="protein sequence ID" value="GID69764.1"/>
    <property type="molecule type" value="Genomic_DNA"/>
</dbReference>
<dbReference type="SUPFAM" id="SSF48452">
    <property type="entry name" value="TPR-like"/>
    <property type="match status" value="4"/>
</dbReference>
<evidence type="ECO:0000256" key="2">
    <source>
        <dbReference type="ARBA" id="ARBA00022840"/>
    </source>
</evidence>
<protein>
    <submittedName>
        <fullName evidence="5">Adenylyl cyclase</fullName>
    </submittedName>
</protein>
<sequence>MIQDDDAVVLFADVAGFTAMAESLAGSGSYGTERLTSVINRWFALTAEAITDAGGSVVDFAGDALVGMFRYSTDSAAAVARRAIHCAELIRQATSSVAPVPTPNGRRALEIRVGLAAGPLRLMILGDPAIRLQHLVAGPALDRSVQALHRADRGEIVVDDVLLEMAEAQVHPLLVAPQSPVADLEKLLTPFLHPAIRARLRSGRNELVNEHRKVSTAFVRLPDLSLDDHRTTDALQRFLAAGVGVISRYGGHLRHLMADDKGIVLVAVFGTPVSHEDDEERAIRCCLELLALQGGPYRGGVTTGQVFCGEVGSDIRREYAVVGDSVNLAARLMQAAPPGHLLIDQNTYNRVRDVVLDVRPAAVSAKGKASPVPVWIVHEAREIGPAPESIPDQGPLVGRTAEMRLLKAFAQHVQSGRGQLVWLHGEAGIGKTRLADEACRIARELGFAQFIGGARSQGRSTSYLLWRPIWRELLRIDRDASIEAQLSSLTERVAAYDGSGQRTPLLAALVNLPMPDTELTAQLEPAGREELLRSTLLACLRDHASAGPLILRLEDCHWIDPASSALLEYLVQNIADLPVLVVATSREPMPVRLTSRSHLVDLRLDQMTREDAEQLASLRFRERYGQASQVAPEVLRQISEQAGGNAFYIEELVSYLHGRGVDPGDPRALATLRVPDSLQRLVMARIDELSDDEKATIKVASVIGRRFQPPWITSAYPAAGTIKQVADHLDRLQALDLTLRVPGEAEVEYEFKHPVTQDAAYQSITYDTRAALHERIGQFIEQVYSDRLPQYVDVLAHHYARTERSDKQRVWYRAAGDRAKMIFANETATYYYGLLLPLLPAAEGAELHVEIGAVNQHTGQWTEAEDHYRQAMQLARANDRLDVLASAQRQLGDLLTYTRSDDEPVTWLQRALTQFERLNDVQGQCRTMDRITFALYRQGSYTEAFEMAQRHLSMATEIGDLAARSAALGHIGLVYLNTGHPDSAQEYLRKALATAEEAGDRQSTLILAVNLGLALMRSADHAQSIASYRYALEVAREIGAGHNATIAVGNMGEIYRYEGDFERARTCALHALRVGAELGDLLMVADQFSNLGAIAEAKDNTAEAQHLFERAIELARQLNAPYYLCDWLHRLARLHLETNQPTEADRLNAEALKIAEEQEQRDVQVSASLLSIRLRVRDNSLDRHTAIKSLRQAMQEWNEPHEVAALLDAVRELDPGDEEARITAAEIYRTLYERAPSIEYRRAYHRLTGKLLPLGPPLPELPDWIAAEGGADLENLLQRIDRSAQKPRAV</sequence>
<dbReference type="GO" id="GO:0009190">
    <property type="term" value="P:cyclic nucleotide biosynthetic process"/>
    <property type="evidence" value="ECO:0007669"/>
    <property type="project" value="InterPro"/>
</dbReference>
<dbReference type="InterPro" id="IPR029787">
    <property type="entry name" value="Nucleotide_cyclase"/>
</dbReference>
<feature type="repeat" description="TPR" evidence="3">
    <location>
        <begin position="845"/>
        <end position="878"/>
    </location>
</feature>
<keyword evidence="1" id="KW-0547">Nucleotide-binding</keyword>
<feature type="repeat" description="TPR" evidence="3">
    <location>
        <begin position="965"/>
        <end position="998"/>
    </location>
</feature>
<reference evidence="5" key="1">
    <citation type="submission" date="2021-01" db="EMBL/GenBank/DDBJ databases">
        <title>Whole genome shotgun sequence of Actinoplanes cyaneus NBRC 14990.</title>
        <authorList>
            <person name="Komaki H."/>
            <person name="Tamura T."/>
        </authorList>
    </citation>
    <scope>NUCLEOTIDE SEQUENCE</scope>
    <source>
        <strain evidence="5">NBRC 14990</strain>
    </source>
</reference>
<dbReference type="InterPro" id="IPR027417">
    <property type="entry name" value="P-loop_NTPase"/>
</dbReference>
<dbReference type="SMART" id="SM00028">
    <property type="entry name" value="TPR"/>
    <property type="match status" value="5"/>
</dbReference>
<dbReference type="SUPFAM" id="SSF55073">
    <property type="entry name" value="Nucleotide cyclase"/>
    <property type="match status" value="2"/>
</dbReference>
<name>A0A919IPI9_9ACTN</name>
<dbReference type="GO" id="GO:0035556">
    <property type="term" value="P:intracellular signal transduction"/>
    <property type="evidence" value="ECO:0007669"/>
    <property type="project" value="InterPro"/>
</dbReference>
<evidence type="ECO:0000259" key="4">
    <source>
        <dbReference type="PROSITE" id="PS50125"/>
    </source>
</evidence>
<dbReference type="Pfam" id="PF00211">
    <property type="entry name" value="Guanylate_cyc"/>
    <property type="match status" value="1"/>
</dbReference>
<dbReference type="GO" id="GO:0005737">
    <property type="term" value="C:cytoplasm"/>
    <property type="evidence" value="ECO:0007669"/>
    <property type="project" value="TreeGrafter"/>
</dbReference>
<dbReference type="Proteomes" id="UP000619479">
    <property type="component" value="Unassembled WGS sequence"/>
</dbReference>
<dbReference type="CDD" id="cd07302">
    <property type="entry name" value="CHD"/>
    <property type="match status" value="2"/>
</dbReference>
<dbReference type="Gene3D" id="3.30.70.1230">
    <property type="entry name" value="Nucleotide cyclase"/>
    <property type="match status" value="2"/>
</dbReference>
<dbReference type="InterPro" id="IPR001054">
    <property type="entry name" value="A/G_cyclase"/>
</dbReference>
<feature type="domain" description="Guanylate cyclase" evidence="4">
    <location>
        <begin position="298"/>
        <end position="333"/>
    </location>
</feature>
<dbReference type="SMART" id="SM00044">
    <property type="entry name" value="CYCc"/>
    <property type="match status" value="1"/>
</dbReference>
<dbReference type="GO" id="GO:0004016">
    <property type="term" value="F:adenylate cyclase activity"/>
    <property type="evidence" value="ECO:0007669"/>
    <property type="project" value="TreeGrafter"/>
</dbReference>